<evidence type="ECO:0000259" key="4">
    <source>
        <dbReference type="Pfam" id="PF00884"/>
    </source>
</evidence>
<dbReference type="InterPro" id="IPR017850">
    <property type="entry name" value="Alkaline_phosphatase_core_sf"/>
</dbReference>
<evidence type="ECO:0000256" key="1">
    <source>
        <dbReference type="ARBA" id="ARBA00008779"/>
    </source>
</evidence>
<evidence type="ECO:0000256" key="3">
    <source>
        <dbReference type="PROSITE-ProRule" id="PRU00339"/>
    </source>
</evidence>
<protein>
    <submittedName>
        <fullName evidence="5">Sulfatase-like hydrolase/transferase</fullName>
    </submittedName>
</protein>
<dbReference type="InterPro" id="IPR000917">
    <property type="entry name" value="Sulfatase_N"/>
</dbReference>
<dbReference type="EMBL" id="JAGQHS010000005">
    <property type="protein sequence ID" value="MCA9754546.1"/>
    <property type="molecule type" value="Genomic_DNA"/>
</dbReference>
<sequence>MILALLVLAVSGAAYYVSFLRERTSPFGDSDRPTEPWNILLISLDTTRPDYLAACASGPVATPSLDRIAGGGFVLSSMISPAPITLPSHASLLTGLNPNRHGVRENTEYALPDDAITAAETFRSHGYRTQAFVSAFVMDGRFGLEQGFGDYVDDLTAPSVRPGAVELPGAVSTSRAAEWISAHATARRRGDETRPFFLFLHLFDAHAPYAPPSPYRESYPSDPYAGELAYQDAVLGAVLDRLEVVGEADRTLIWVVSDHGESLGAHGEDTHSLFVYDVTQRIVSLLRLPPANGRYETGAPRLVADDVTGIVDVYPTLLDLMGIAPPGSEATAGLDGQSLVPLLRGESDPERAIYCETWSPYVSYRWAPLEAVRTKQWKYIRAPFPELYDLVSDPNEETNLAAAKPDVVRDLSNHLDTFIAGASGGTLAAGATRAASEEELERLRSLGYLGNAGTPSPGDVDFSKLPDPKRQVAFFRGPFQSAKSLLLSGRVDEAIAKFEDARSADPGNPSVHQFLGVAYRQAGEFRDAADSYRTALALQPDSPRSWVGMGRAQMSLGHPDSARTAFVTARTLLPHSPDSWEGLGDLAWEAGDVARAATLLDSARVLGAPPILIEGKLARLYRDDFPDAARASRHLEAYARALGTNATEAARRLPPSPLR</sequence>
<dbReference type="PANTHER" id="PTHR42693:SF53">
    <property type="entry name" value="ENDO-4-O-SULFATASE"/>
    <property type="match status" value="1"/>
</dbReference>
<proteinExistence type="inferred from homology"/>
<reference evidence="5" key="1">
    <citation type="submission" date="2020-04" db="EMBL/GenBank/DDBJ databases">
        <authorList>
            <person name="Zhang T."/>
        </authorList>
    </citation>
    <scope>NUCLEOTIDE SEQUENCE</scope>
    <source>
        <strain evidence="5">HKST-UBA02</strain>
    </source>
</reference>
<keyword evidence="2 5" id="KW-0378">Hydrolase</keyword>
<name>A0A956NA37_UNCEI</name>
<dbReference type="Pfam" id="PF00884">
    <property type="entry name" value="Sulfatase"/>
    <property type="match status" value="1"/>
</dbReference>
<dbReference type="SMART" id="SM00028">
    <property type="entry name" value="TPR"/>
    <property type="match status" value="3"/>
</dbReference>
<gene>
    <name evidence="5" type="ORF">KDA27_02000</name>
</gene>
<dbReference type="PROSITE" id="PS50005">
    <property type="entry name" value="TPR"/>
    <property type="match status" value="1"/>
</dbReference>
<dbReference type="InterPro" id="IPR050738">
    <property type="entry name" value="Sulfatase"/>
</dbReference>
<dbReference type="PANTHER" id="PTHR42693">
    <property type="entry name" value="ARYLSULFATASE FAMILY MEMBER"/>
    <property type="match status" value="1"/>
</dbReference>
<comment type="caution">
    <text evidence="5">The sequence shown here is derived from an EMBL/GenBank/DDBJ whole genome shotgun (WGS) entry which is preliminary data.</text>
</comment>
<dbReference type="InterPro" id="IPR011990">
    <property type="entry name" value="TPR-like_helical_dom_sf"/>
</dbReference>
<reference evidence="5" key="2">
    <citation type="journal article" date="2021" name="Microbiome">
        <title>Successional dynamics and alternative stable states in a saline activated sludge microbial community over 9 years.</title>
        <authorList>
            <person name="Wang Y."/>
            <person name="Ye J."/>
            <person name="Ju F."/>
            <person name="Liu L."/>
            <person name="Boyd J.A."/>
            <person name="Deng Y."/>
            <person name="Parks D.H."/>
            <person name="Jiang X."/>
            <person name="Yin X."/>
            <person name="Woodcroft B.J."/>
            <person name="Tyson G.W."/>
            <person name="Hugenholtz P."/>
            <person name="Polz M.F."/>
            <person name="Zhang T."/>
        </authorList>
    </citation>
    <scope>NUCLEOTIDE SEQUENCE</scope>
    <source>
        <strain evidence="5">HKST-UBA02</strain>
    </source>
</reference>
<evidence type="ECO:0000256" key="2">
    <source>
        <dbReference type="ARBA" id="ARBA00022801"/>
    </source>
</evidence>
<dbReference type="AlphaFoldDB" id="A0A956NA37"/>
<evidence type="ECO:0000313" key="6">
    <source>
        <dbReference type="Proteomes" id="UP000739538"/>
    </source>
</evidence>
<dbReference type="GO" id="GO:0004065">
    <property type="term" value="F:arylsulfatase activity"/>
    <property type="evidence" value="ECO:0007669"/>
    <property type="project" value="TreeGrafter"/>
</dbReference>
<dbReference type="SUPFAM" id="SSF53649">
    <property type="entry name" value="Alkaline phosphatase-like"/>
    <property type="match status" value="1"/>
</dbReference>
<dbReference type="Pfam" id="PF14559">
    <property type="entry name" value="TPR_19"/>
    <property type="match status" value="1"/>
</dbReference>
<dbReference type="CDD" id="cd16148">
    <property type="entry name" value="sulfatase_like"/>
    <property type="match status" value="1"/>
</dbReference>
<dbReference type="Proteomes" id="UP000739538">
    <property type="component" value="Unassembled WGS sequence"/>
</dbReference>
<dbReference type="Gene3D" id="3.40.720.10">
    <property type="entry name" value="Alkaline Phosphatase, subunit A"/>
    <property type="match status" value="2"/>
</dbReference>
<feature type="repeat" description="TPR" evidence="3">
    <location>
        <begin position="509"/>
        <end position="542"/>
    </location>
</feature>
<dbReference type="SUPFAM" id="SSF48452">
    <property type="entry name" value="TPR-like"/>
    <property type="match status" value="1"/>
</dbReference>
<comment type="similarity">
    <text evidence="1">Belongs to the sulfatase family.</text>
</comment>
<dbReference type="InterPro" id="IPR019734">
    <property type="entry name" value="TPR_rpt"/>
</dbReference>
<evidence type="ECO:0000313" key="5">
    <source>
        <dbReference type="EMBL" id="MCA9754546.1"/>
    </source>
</evidence>
<feature type="domain" description="Sulfatase N-terminal" evidence="4">
    <location>
        <begin position="38"/>
        <end position="323"/>
    </location>
</feature>
<organism evidence="5 6">
    <name type="scientific">Eiseniibacteriota bacterium</name>
    <dbReference type="NCBI Taxonomy" id="2212470"/>
    <lineage>
        <taxon>Bacteria</taxon>
        <taxon>Candidatus Eiseniibacteriota</taxon>
    </lineage>
</organism>
<dbReference type="Gene3D" id="1.25.40.10">
    <property type="entry name" value="Tetratricopeptide repeat domain"/>
    <property type="match status" value="1"/>
</dbReference>
<dbReference type="Pfam" id="PF13432">
    <property type="entry name" value="TPR_16"/>
    <property type="match status" value="1"/>
</dbReference>
<keyword evidence="3" id="KW-0802">TPR repeat</keyword>
<accession>A0A956NA37</accession>